<dbReference type="InterPro" id="IPR000305">
    <property type="entry name" value="GIY-YIG_endonuc"/>
</dbReference>
<evidence type="ECO:0000256" key="2">
    <source>
        <dbReference type="ARBA" id="ARBA00026073"/>
    </source>
</evidence>
<dbReference type="EMBL" id="SZQL01000006">
    <property type="protein sequence ID" value="TKK68955.1"/>
    <property type="molecule type" value="Genomic_DNA"/>
</dbReference>
<dbReference type="GO" id="GO:0005829">
    <property type="term" value="C:cytosol"/>
    <property type="evidence" value="ECO:0007669"/>
    <property type="project" value="TreeGrafter"/>
</dbReference>
<dbReference type="GO" id="GO:0006289">
    <property type="term" value="P:nucleotide-excision repair"/>
    <property type="evidence" value="ECO:0007669"/>
    <property type="project" value="InterPro"/>
</dbReference>
<reference evidence="4 5" key="1">
    <citation type="submission" date="2019-05" db="EMBL/GenBank/DDBJ databases">
        <title>Panacibacter sp. strain 17mud1-8 Genome sequencing and assembly.</title>
        <authorList>
            <person name="Chhetri G."/>
        </authorList>
    </citation>
    <scope>NUCLEOTIDE SEQUENCE [LARGE SCALE GENOMIC DNA]</scope>
    <source>
        <strain evidence="4 5">17mud1-8</strain>
    </source>
</reference>
<evidence type="ECO:0000256" key="1">
    <source>
        <dbReference type="ARBA" id="ARBA00025483"/>
    </source>
</evidence>
<dbReference type="OrthoDB" id="9803913at2"/>
<protein>
    <submittedName>
        <fullName evidence="4">DNA polymerase III subunit epsilon</fullName>
    </submittedName>
</protein>
<evidence type="ECO:0000259" key="3">
    <source>
        <dbReference type="PROSITE" id="PS50164"/>
    </source>
</evidence>
<dbReference type="AlphaFoldDB" id="A0A4U3L1S9"/>
<dbReference type="SUPFAM" id="SSF82771">
    <property type="entry name" value="GIY-YIG endonuclease"/>
    <property type="match status" value="1"/>
</dbReference>
<dbReference type="CDD" id="cd10434">
    <property type="entry name" value="GIY-YIG_UvrC_Cho"/>
    <property type="match status" value="1"/>
</dbReference>
<dbReference type="GO" id="GO:0003887">
    <property type="term" value="F:DNA-directed DNA polymerase activity"/>
    <property type="evidence" value="ECO:0007669"/>
    <property type="project" value="InterPro"/>
</dbReference>
<dbReference type="NCBIfam" id="TIGR00573">
    <property type="entry name" value="dnaq"/>
    <property type="match status" value="1"/>
</dbReference>
<dbReference type="Gene3D" id="3.40.1440.10">
    <property type="entry name" value="GIY-YIG endonuclease"/>
    <property type="match status" value="1"/>
</dbReference>
<dbReference type="Pfam" id="PF00929">
    <property type="entry name" value="RNase_T"/>
    <property type="match status" value="1"/>
</dbReference>
<dbReference type="InterPro" id="IPR036397">
    <property type="entry name" value="RNaseH_sf"/>
</dbReference>
<keyword evidence="5" id="KW-1185">Reference proteome</keyword>
<dbReference type="PROSITE" id="PS50164">
    <property type="entry name" value="GIY_YIG"/>
    <property type="match status" value="1"/>
</dbReference>
<dbReference type="SMART" id="SM00479">
    <property type="entry name" value="EXOIII"/>
    <property type="match status" value="1"/>
</dbReference>
<name>A0A4U3L1S9_9BACT</name>
<dbReference type="GO" id="GO:0008408">
    <property type="term" value="F:3'-5' exonuclease activity"/>
    <property type="evidence" value="ECO:0007669"/>
    <property type="project" value="TreeGrafter"/>
</dbReference>
<dbReference type="InterPro" id="IPR047296">
    <property type="entry name" value="GIY-YIG_UvrC_Cho"/>
</dbReference>
<dbReference type="InterPro" id="IPR006054">
    <property type="entry name" value="DnaQ"/>
</dbReference>
<dbReference type="InterPro" id="IPR035901">
    <property type="entry name" value="GIY-YIG_endonuc_sf"/>
</dbReference>
<comment type="caution">
    <text evidence="4">The sequence shown here is derived from an EMBL/GenBank/DDBJ whole genome shotgun (WGS) entry which is preliminary data.</text>
</comment>
<proteinExistence type="predicted"/>
<sequence length="441" mass="50808">MYAIVDIETTGSHADSNGITEIAIVLHNGKEIEGKFETLINPGYKIPRFVAALTGIQDYMVANAPPFSEVADKIYNLLKGRIFIAHNVNFDYSFIRHHFQQVGYDYHARKLCTVRLSRTAFPGLRKYGLDALCEQLNIMNGGRHRAGGDAEATATLFSMILNAGGEKLVKEYLKKESREQILPPNLPKEHVQWLPYQPGVYYFHDEKGKVIYVGKAKNIKQRVVSHFTGFDTGSKRQNFLKHIHAVTYKETPTEFAAYLLESIEIKRLWPQFNHSQKKFEWQYGIYEYTDMRGYLRLTIEKKRKHLHPLVCFSLKAEGYRILWKLVKDFNLDAGLCCLDTTAPSPAEEPAAYNLKVQQAIDWLQEQKETFLIKEEHRDATNCVLVEKGHFYGMGLIYNNADDLTLEQLKELLTPYPENEVIRSMISSFVYKHPNKVHKPLL</sequence>
<dbReference type="RefSeq" id="WP_137261575.1">
    <property type="nucleotide sequence ID" value="NZ_SZQL01000006.1"/>
</dbReference>
<gene>
    <name evidence="4" type="ORF">FC093_09685</name>
</gene>
<dbReference type="InterPro" id="IPR013520">
    <property type="entry name" value="Ribonucl_H"/>
</dbReference>
<dbReference type="GO" id="GO:0045004">
    <property type="term" value="P:DNA replication proofreading"/>
    <property type="evidence" value="ECO:0007669"/>
    <property type="project" value="TreeGrafter"/>
</dbReference>
<evidence type="ECO:0000313" key="5">
    <source>
        <dbReference type="Proteomes" id="UP000305848"/>
    </source>
</evidence>
<accession>A0A4U3L1S9</accession>
<dbReference type="Proteomes" id="UP000305848">
    <property type="component" value="Unassembled WGS sequence"/>
</dbReference>
<dbReference type="SUPFAM" id="SSF53098">
    <property type="entry name" value="Ribonuclease H-like"/>
    <property type="match status" value="1"/>
</dbReference>
<dbReference type="Pfam" id="PF01541">
    <property type="entry name" value="GIY-YIG"/>
    <property type="match status" value="1"/>
</dbReference>
<dbReference type="Gene3D" id="3.30.420.10">
    <property type="entry name" value="Ribonuclease H-like superfamily/Ribonuclease H"/>
    <property type="match status" value="1"/>
</dbReference>
<organism evidence="4 5">
    <name type="scientific">Ilyomonas limi</name>
    <dbReference type="NCBI Taxonomy" id="2575867"/>
    <lineage>
        <taxon>Bacteria</taxon>
        <taxon>Pseudomonadati</taxon>
        <taxon>Bacteroidota</taxon>
        <taxon>Chitinophagia</taxon>
        <taxon>Chitinophagales</taxon>
        <taxon>Chitinophagaceae</taxon>
        <taxon>Ilyomonas</taxon>
    </lineage>
</organism>
<dbReference type="FunFam" id="3.30.420.10:FF:000045">
    <property type="entry name" value="3'-5' exonuclease DinG"/>
    <property type="match status" value="1"/>
</dbReference>
<feature type="domain" description="GIY-YIG" evidence="3">
    <location>
        <begin position="196"/>
        <end position="274"/>
    </location>
</feature>
<dbReference type="SMART" id="SM00465">
    <property type="entry name" value="GIYc"/>
    <property type="match status" value="1"/>
</dbReference>
<dbReference type="InterPro" id="IPR012337">
    <property type="entry name" value="RNaseH-like_sf"/>
</dbReference>
<dbReference type="PANTHER" id="PTHR30231">
    <property type="entry name" value="DNA POLYMERASE III SUBUNIT EPSILON"/>
    <property type="match status" value="1"/>
</dbReference>
<comment type="function">
    <text evidence="1">DNA polymerase III is a complex, multichain enzyme responsible for most of the replicative synthesis in bacteria. The epsilon subunit contain the editing function and is a proofreading 3'-5' exonuclease.</text>
</comment>
<dbReference type="GO" id="GO:0003677">
    <property type="term" value="F:DNA binding"/>
    <property type="evidence" value="ECO:0007669"/>
    <property type="project" value="InterPro"/>
</dbReference>
<evidence type="ECO:0000313" key="4">
    <source>
        <dbReference type="EMBL" id="TKK68955.1"/>
    </source>
</evidence>
<dbReference type="CDD" id="cd06127">
    <property type="entry name" value="DEDDh"/>
    <property type="match status" value="1"/>
</dbReference>
<comment type="subunit">
    <text evidence="2">DNA polymerase III contains a core (composed of alpha, epsilon and theta chains) that associates with a tau subunit. This core dimerizes to form the POLIII' complex. PolIII' associates with the gamma complex (composed of gamma, delta, delta', psi and chi chains) and with the beta chain to form the complete DNA polymerase III complex.</text>
</comment>
<dbReference type="PANTHER" id="PTHR30231:SF37">
    <property type="entry name" value="EXODEOXYRIBONUCLEASE 10"/>
    <property type="match status" value="1"/>
</dbReference>